<organism evidence="1 2">
    <name type="scientific">Streptomyces virginiae</name>
    <name type="common">Streptomyces cinnamonensis</name>
    <dbReference type="NCBI Taxonomy" id="1961"/>
    <lineage>
        <taxon>Bacteria</taxon>
        <taxon>Bacillati</taxon>
        <taxon>Actinomycetota</taxon>
        <taxon>Actinomycetes</taxon>
        <taxon>Kitasatosporales</taxon>
        <taxon>Streptomycetaceae</taxon>
        <taxon>Streptomyces</taxon>
    </lineage>
</organism>
<accession>A0ABQ3NS11</accession>
<evidence type="ECO:0000313" key="2">
    <source>
        <dbReference type="Proteomes" id="UP000660554"/>
    </source>
</evidence>
<dbReference type="InterPro" id="IPR033457">
    <property type="entry name" value="DUF5133"/>
</dbReference>
<sequence length="172" mass="17800">MTSQSIHQSSEGHVPVLRGERAVEWATGMVMALTPCGTREARLVLAAAAELAQVPVADFAAAVVAGAHGEPVPARWDRALRRAVGALLGPRPGLGPEGGRGVRGVGLLPSRARTGEVLARFRASRERLAAAPGDGAARSAMDDDAYTLCVLMGRSTLHEAVMAAELHLAGPD</sequence>
<evidence type="ECO:0000313" key="1">
    <source>
        <dbReference type="EMBL" id="GHI15569.1"/>
    </source>
</evidence>
<proteinExistence type="predicted"/>
<dbReference type="Proteomes" id="UP000660554">
    <property type="component" value="Unassembled WGS sequence"/>
</dbReference>
<name>A0ABQ3NS11_STRVG</name>
<dbReference type="EMBL" id="BNDV01000010">
    <property type="protein sequence ID" value="GHI15569.1"/>
    <property type="molecule type" value="Genomic_DNA"/>
</dbReference>
<evidence type="ECO:0008006" key="3">
    <source>
        <dbReference type="Google" id="ProtNLM"/>
    </source>
</evidence>
<keyword evidence="2" id="KW-1185">Reference proteome</keyword>
<reference evidence="2" key="1">
    <citation type="submission" date="2020-09" db="EMBL/GenBank/DDBJ databases">
        <title>Whole genome shotgun sequence of Streptomyces cinnamonensis NBRC 15873.</title>
        <authorList>
            <person name="Komaki H."/>
            <person name="Tamura T."/>
        </authorList>
    </citation>
    <scope>NUCLEOTIDE SEQUENCE [LARGE SCALE GENOMIC DNA]</scope>
    <source>
        <strain evidence="2">NBRC 15873</strain>
    </source>
</reference>
<gene>
    <name evidence="1" type="ORF">Scinn_50320</name>
</gene>
<comment type="caution">
    <text evidence="1">The sequence shown here is derived from an EMBL/GenBank/DDBJ whole genome shotgun (WGS) entry which is preliminary data.</text>
</comment>
<dbReference type="Pfam" id="PF17196">
    <property type="entry name" value="DUF5133"/>
    <property type="match status" value="1"/>
</dbReference>
<protein>
    <recommendedName>
        <fullName evidence="3">DUF5133 domain-containing protein</fullName>
    </recommendedName>
</protein>